<comment type="caution">
    <text evidence="1">The sequence shown here is derived from an EMBL/GenBank/DDBJ whole genome shotgun (WGS) entry which is preliminary data.</text>
</comment>
<dbReference type="Proteomes" id="UP001231649">
    <property type="component" value="Chromosome 32"/>
</dbReference>
<name>A0ACC2Q3Z9_9NEOP</name>
<dbReference type="EMBL" id="CM056808">
    <property type="protein sequence ID" value="KAJ8704324.1"/>
    <property type="molecule type" value="Genomic_DNA"/>
</dbReference>
<evidence type="ECO:0000313" key="1">
    <source>
        <dbReference type="EMBL" id="KAJ8704324.1"/>
    </source>
</evidence>
<protein>
    <submittedName>
        <fullName evidence="1">Uncharacterized protein</fullName>
    </submittedName>
</protein>
<sequence length="179" mass="20088">MVDVAEQSTATGSPVKVSKTQTKTPVVVPKGTTRAGCEQDRNEEPSPDTQLTLREEIRLFRSELREVRDEMREFRREMAGLQSSVGVCVERVDSLEARIVALESKEKVALPDSTLSQLERTVVQLRLDLNDREQDLLGSDLEIANIPEIPGSRDFLNKMGNVALDVVLLRGCRKREILE</sequence>
<accession>A0ACC2Q3Z9</accession>
<organism evidence="1 2">
    <name type="scientific">Mythimna loreyi</name>
    <dbReference type="NCBI Taxonomy" id="667449"/>
    <lineage>
        <taxon>Eukaryota</taxon>
        <taxon>Metazoa</taxon>
        <taxon>Ecdysozoa</taxon>
        <taxon>Arthropoda</taxon>
        <taxon>Hexapoda</taxon>
        <taxon>Insecta</taxon>
        <taxon>Pterygota</taxon>
        <taxon>Neoptera</taxon>
        <taxon>Endopterygota</taxon>
        <taxon>Lepidoptera</taxon>
        <taxon>Glossata</taxon>
        <taxon>Ditrysia</taxon>
        <taxon>Noctuoidea</taxon>
        <taxon>Noctuidae</taxon>
        <taxon>Noctuinae</taxon>
        <taxon>Hadenini</taxon>
        <taxon>Mythimna</taxon>
    </lineage>
</organism>
<gene>
    <name evidence="1" type="ORF">PYW08_013048</name>
</gene>
<proteinExistence type="predicted"/>
<reference evidence="1" key="1">
    <citation type="submission" date="2023-03" db="EMBL/GenBank/DDBJ databases">
        <title>Chromosome-level genomes of two armyworms, Mythimna separata and Mythimna loreyi, provide insights into the biosynthesis and reception of sex pheromones.</title>
        <authorList>
            <person name="Zhao H."/>
        </authorList>
    </citation>
    <scope>NUCLEOTIDE SEQUENCE</scope>
    <source>
        <strain evidence="1">BeijingLab</strain>
    </source>
</reference>
<evidence type="ECO:0000313" key="2">
    <source>
        <dbReference type="Proteomes" id="UP001231649"/>
    </source>
</evidence>
<keyword evidence="2" id="KW-1185">Reference proteome</keyword>